<comment type="caution">
    <text evidence="1">The sequence shown here is derived from an EMBL/GenBank/DDBJ whole genome shotgun (WGS) entry which is preliminary data.</text>
</comment>
<gene>
    <name evidence="1" type="ORF">RDB_LOCUS43217</name>
</gene>
<accession>A0A8H3GCF9</accession>
<sequence>MMVPSLHTHLRNVLGPHSLIRTSGTLINLRAGSLGSITGQGLPYVPDLPVLSRRSFATPVDITPDKLNRPTQNIVAPVIPVAAELPPLEKYIYGHILGSPVSAHLSRIHTEYQSHAGRVLDVSLPYESRPSSQRKIEPLSTEEDGVVLVAHLAITKNGRCRVSLSSGFALNFDAKEEGEQCIATCCHSLEEITRTVSPGACTPPSGLYILPASGSPIPVTGVHSSLPRHDILLLSIPHTTPRLRTLPLSPYPAPNDSPLSVRLLSSHGQPELRSHGGEREWAEWLDGFALRKWVVGGKVLGYRDLAGRESKPGTYDALSHMLFNILPTPGSSGAPLVDEHGAVVGMALGTRMDNRVEGNRGWGVPAELIYEMFSLPGLKLNKK</sequence>
<dbReference type="AlphaFoldDB" id="A0A8H3GCF9"/>
<proteinExistence type="predicted"/>
<name>A0A8H3GCF9_9AGAM</name>
<dbReference type="Pfam" id="PF13365">
    <property type="entry name" value="Trypsin_2"/>
    <property type="match status" value="1"/>
</dbReference>
<reference evidence="1" key="1">
    <citation type="submission" date="2021-01" db="EMBL/GenBank/DDBJ databases">
        <authorList>
            <person name="Kaushik A."/>
        </authorList>
    </citation>
    <scope>NUCLEOTIDE SEQUENCE</scope>
    <source>
        <strain evidence="1">AG6-10EEA</strain>
    </source>
</reference>
<protein>
    <submittedName>
        <fullName evidence="1">Uncharacterized protein</fullName>
    </submittedName>
</protein>
<organism evidence="1 2">
    <name type="scientific">Rhizoctonia solani</name>
    <dbReference type="NCBI Taxonomy" id="456999"/>
    <lineage>
        <taxon>Eukaryota</taxon>
        <taxon>Fungi</taxon>
        <taxon>Dikarya</taxon>
        <taxon>Basidiomycota</taxon>
        <taxon>Agaricomycotina</taxon>
        <taxon>Agaricomycetes</taxon>
        <taxon>Cantharellales</taxon>
        <taxon>Ceratobasidiaceae</taxon>
        <taxon>Rhizoctonia</taxon>
    </lineage>
</organism>
<evidence type="ECO:0000313" key="2">
    <source>
        <dbReference type="Proteomes" id="UP000663853"/>
    </source>
</evidence>
<dbReference type="InterPro" id="IPR009003">
    <property type="entry name" value="Peptidase_S1_PA"/>
</dbReference>
<dbReference type="Proteomes" id="UP000663853">
    <property type="component" value="Unassembled WGS sequence"/>
</dbReference>
<dbReference type="EMBL" id="CAJMXA010000913">
    <property type="protein sequence ID" value="CAE6446455.1"/>
    <property type="molecule type" value="Genomic_DNA"/>
</dbReference>
<evidence type="ECO:0000313" key="1">
    <source>
        <dbReference type="EMBL" id="CAE6446455.1"/>
    </source>
</evidence>
<dbReference type="SUPFAM" id="SSF50494">
    <property type="entry name" value="Trypsin-like serine proteases"/>
    <property type="match status" value="1"/>
</dbReference>